<evidence type="ECO:0000313" key="2">
    <source>
        <dbReference type="EMBL" id="VAW90637.1"/>
    </source>
</evidence>
<dbReference type="Gene3D" id="3.40.630.30">
    <property type="match status" value="1"/>
</dbReference>
<reference evidence="2" key="1">
    <citation type="submission" date="2018-06" db="EMBL/GenBank/DDBJ databases">
        <authorList>
            <person name="Zhirakovskaya E."/>
        </authorList>
    </citation>
    <scope>NUCLEOTIDE SEQUENCE</scope>
</reference>
<protein>
    <recommendedName>
        <fullName evidence="1">N-acetyltransferase domain-containing protein</fullName>
    </recommendedName>
</protein>
<gene>
    <name evidence="2" type="ORF">MNBD_GAMMA21-1717</name>
</gene>
<dbReference type="InterPro" id="IPR000182">
    <property type="entry name" value="GNAT_dom"/>
</dbReference>
<proteinExistence type="predicted"/>
<dbReference type="InterPro" id="IPR016181">
    <property type="entry name" value="Acyl_CoA_acyltransferase"/>
</dbReference>
<dbReference type="Pfam" id="PF13673">
    <property type="entry name" value="Acetyltransf_10"/>
    <property type="match status" value="1"/>
</dbReference>
<dbReference type="GO" id="GO:0016747">
    <property type="term" value="F:acyltransferase activity, transferring groups other than amino-acyl groups"/>
    <property type="evidence" value="ECO:0007669"/>
    <property type="project" value="InterPro"/>
</dbReference>
<dbReference type="CDD" id="cd04301">
    <property type="entry name" value="NAT_SF"/>
    <property type="match status" value="1"/>
</dbReference>
<accession>A0A3B0ZTI3</accession>
<dbReference type="SUPFAM" id="SSF55729">
    <property type="entry name" value="Acyl-CoA N-acyltransferases (Nat)"/>
    <property type="match status" value="1"/>
</dbReference>
<name>A0A3B0ZTI3_9ZZZZ</name>
<feature type="domain" description="N-acetyltransferase" evidence="1">
    <location>
        <begin position="1"/>
        <end position="87"/>
    </location>
</feature>
<dbReference type="AlphaFoldDB" id="A0A3B0ZTI3"/>
<sequence>MGRIHKLDTAIAQIRFMAVKENQQRSGIGSKLLFALETQASDWQVESIILNARDTYLAFYLKYHYEVIQPADTLFNVIKHTKMRKVI</sequence>
<dbReference type="EMBL" id="UOFR01000003">
    <property type="protein sequence ID" value="VAW90637.1"/>
    <property type="molecule type" value="Genomic_DNA"/>
</dbReference>
<dbReference type="PROSITE" id="PS51186">
    <property type="entry name" value="GNAT"/>
    <property type="match status" value="1"/>
</dbReference>
<evidence type="ECO:0000259" key="1">
    <source>
        <dbReference type="PROSITE" id="PS51186"/>
    </source>
</evidence>
<organism evidence="2">
    <name type="scientific">hydrothermal vent metagenome</name>
    <dbReference type="NCBI Taxonomy" id="652676"/>
    <lineage>
        <taxon>unclassified sequences</taxon>
        <taxon>metagenomes</taxon>
        <taxon>ecological metagenomes</taxon>
    </lineage>
</organism>